<sequence>MIGSTLLLESPFPLELGSSRKGFSSQIVTLVLPRSFRRGSLNLAAMAIRQTVYLSGYLAHNFASAAGTHFRSVNQSVGRPLASLFAAQCAEHDSSLQHGSRRSRDVTDTRSAVASAAPSSAPAAKDQSAGRPLASLFPGHGAEHESSFHVVSRRNLDVPLATPTAVASAPSSASAAKDPITNLTVCLISVFASGSGSLSGTSALGVASSLSVGFKPSSFIPFFQASKWFPCSDLLPGSSVGPEDKKEISTLHPARDENRGGRIVSSAHASEEKKCSSKASTVSMMESFDVKGNNGASVANHWFSRMFGSCSEDAKVLIAAVTVPLLSGSRLAEPRSIPTRSMYPTLDVGDRILAEKVSYCFREPEITDIVIFTAPPTLEQHGYNSADVFIKRVVAKAGDYVEVRDGKLLVNGIIQNEEFILEPLDYDMEPMLIPEGYVFVLGDNRNNSFDSHNWGPLPVKNILGRSVLRYWPPSKISETISERTKCSP</sequence>
<keyword evidence="9" id="KW-0809">Transit peptide</keyword>
<dbReference type="PANTHER" id="PTHR43390">
    <property type="entry name" value="SIGNAL PEPTIDASE I"/>
    <property type="match status" value="1"/>
</dbReference>
<feature type="active site" evidence="11">
    <location>
        <position position="391"/>
    </location>
</feature>
<evidence type="ECO:0000313" key="15">
    <source>
        <dbReference type="Proteomes" id="UP000734854"/>
    </source>
</evidence>
<accession>A0A8J5CA47</accession>
<evidence type="ECO:0000256" key="3">
    <source>
        <dbReference type="ARBA" id="ARBA00004370"/>
    </source>
</evidence>
<dbReference type="GO" id="GO:0004252">
    <property type="term" value="F:serine-type endopeptidase activity"/>
    <property type="evidence" value="ECO:0007669"/>
    <property type="project" value="InterPro"/>
</dbReference>
<evidence type="ECO:0000256" key="5">
    <source>
        <dbReference type="ARBA" id="ARBA00013208"/>
    </source>
</evidence>
<dbReference type="SUPFAM" id="SSF51306">
    <property type="entry name" value="LexA/Signal peptidase"/>
    <property type="match status" value="1"/>
</dbReference>
<feature type="active site" evidence="11">
    <location>
        <position position="341"/>
    </location>
</feature>
<dbReference type="CDD" id="cd06530">
    <property type="entry name" value="S26_SPase_I"/>
    <property type="match status" value="1"/>
</dbReference>
<dbReference type="AlphaFoldDB" id="A0A8J5CA47"/>
<dbReference type="FunFam" id="2.10.109.10:FF:000012">
    <property type="entry name" value="Peptidase/ serine-type peptidase"/>
    <property type="match status" value="1"/>
</dbReference>
<evidence type="ECO:0000256" key="7">
    <source>
        <dbReference type="ARBA" id="ARBA00022640"/>
    </source>
</evidence>
<keyword evidence="8" id="KW-0378">Hydrolase</keyword>
<feature type="compositionally biased region" description="Low complexity" evidence="12">
    <location>
        <begin position="109"/>
        <end position="124"/>
    </location>
</feature>
<protein>
    <recommendedName>
        <fullName evidence="5">signal peptidase I</fullName>
        <ecNumber evidence="5">3.4.21.89</ecNumber>
    </recommendedName>
</protein>
<dbReference type="NCBIfam" id="TIGR02227">
    <property type="entry name" value="sigpep_I_bact"/>
    <property type="match status" value="1"/>
</dbReference>
<evidence type="ECO:0000259" key="13">
    <source>
        <dbReference type="Pfam" id="PF10502"/>
    </source>
</evidence>
<dbReference type="GO" id="GO:0010027">
    <property type="term" value="P:thylakoid membrane organization"/>
    <property type="evidence" value="ECO:0007669"/>
    <property type="project" value="TreeGrafter"/>
</dbReference>
<dbReference type="InterPro" id="IPR019533">
    <property type="entry name" value="Peptidase_S26"/>
</dbReference>
<dbReference type="Pfam" id="PF10502">
    <property type="entry name" value="Peptidase_S26"/>
    <property type="match status" value="1"/>
</dbReference>
<comment type="caution">
    <text evidence="14">The sequence shown here is derived from an EMBL/GenBank/DDBJ whole genome shotgun (WGS) entry which is preliminary data.</text>
</comment>
<keyword evidence="7" id="KW-0934">Plastid</keyword>
<dbReference type="InterPro" id="IPR036286">
    <property type="entry name" value="LexA/Signal_pep-like_sf"/>
</dbReference>
<feature type="region of interest" description="Disordered" evidence="12">
    <location>
        <begin position="95"/>
        <end position="136"/>
    </location>
</feature>
<evidence type="ECO:0000256" key="12">
    <source>
        <dbReference type="SAM" id="MobiDB-lite"/>
    </source>
</evidence>
<keyword evidence="15" id="KW-1185">Reference proteome</keyword>
<dbReference type="InterPro" id="IPR000223">
    <property type="entry name" value="Pept_S26A_signal_pept_1"/>
</dbReference>
<dbReference type="PROSITE" id="PS00761">
    <property type="entry name" value="SPASE_I_3"/>
    <property type="match status" value="1"/>
</dbReference>
<dbReference type="PANTHER" id="PTHR43390:SF2">
    <property type="entry name" value="THYLAKOIDAL PROCESSING PEPTIDASE 2, CHLOROPLASTIC-RELATED"/>
    <property type="match status" value="1"/>
</dbReference>
<comment type="catalytic activity">
    <reaction evidence="1">
        <text>Cleavage of hydrophobic, N-terminal signal or leader sequences from secreted and periplasmic proteins.</text>
        <dbReference type="EC" id="3.4.21.89"/>
    </reaction>
</comment>
<dbReference type="GO" id="GO:0009003">
    <property type="term" value="F:signal peptidase activity"/>
    <property type="evidence" value="ECO:0007669"/>
    <property type="project" value="UniProtKB-EC"/>
</dbReference>
<name>A0A8J5CA47_ZINOF</name>
<evidence type="ECO:0000256" key="4">
    <source>
        <dbReference type="ARBA" id="ARBA00009370"/>
    </source>
</evidence>
<proteinExistence type="inferred from homology"/>
<evidence type="ECO:0000256" key="2">
    <source>
        <dbReference type="ARBA" id="ARBA00004229"/>
    </source>
</evidence>
<dbReference type="Gene3D" id="2.10.109.10">
    <property type="entry name" value="Umud Fragment, subunit A"/>
    <property type="match status" value="1"/>
</dbReference>
<evidence type="ECO:0000256" key="9">
    <source>
        <dbReference type="ARBA" id="ARBA00022946"/>
    </source>
</evidence>
<evidence type="ECO:0000256" key="6">
    <source>
        <dbReference type="ARBA" id="ARBA00022528"/>
    </source>
</evidence>
<evidence type="ECO:0000256" key="1">
    <source>
        <dbReference type="ARBA" id="ARBA00000677"/>
    </source>
</evidence>
<dbReference type="InterPro" id="IPR019758">
    <property type="entry name" value="Pept_S26A_signal_pept_1_CS"/>
</dbReference>
<keyword evidence="10" id="KW-0472">Membrane</keyword>
<feature type="domain" description="Peptidase S26" evidence="13">
    <location>
        <begin position="315"/>
        <end position="471"/>
    </location>
</feature>
<dbReference type="EC" id="3.4.21.89" evidence="5"/>
<comment type="similarity">
    <text evidence="4">Belongs to the peptidase S26 family.</text>
</comment>
<evidence type="ECO:0000256" key="10">
    <source>
        <dbReference type="ARBA" id="ARBA00023136"/>
    </source>
</evidence>
<dbReference type="Proteomes" id="UP000734854">
    <property type="component" value="Unassembled WGS sequence"/>
</dbReference>
<evidence type="ECO:0000256" key="8">
    <source>
        <dbReference type="ARBA" id="ARBA00022801"/>
    </source>
</evidence>
<dbReference type="GO" id="GO:0006465">
    <property type="term" value="P:signal peptide processing"/>
    <property type="evidence" value="ECO:0007669"/>
    <property type="project" value="InterPro"/>
</dbReference>
<evidence type="ECO:0000313" key="14">
    <source>
        <dbReference type="EMBL" id="KAG6471389.1"/>
    </source>
</evidence>
<organism evidence="14 15">
    <name type="scientific">Zingiber officinale</name>
    <name type="common">Ginger</name>
    <name type="synonym">Amomum zingiber</name>
    <dbReference type="NCBI Taxonomy" id="94328"/>
    <lineage>
        <taxon>Eukaryota</taxon>
        <taxon>Viridiplantae</taxon>
        <taxon>Streptophyta</taxon>
        <taxon>Embryophyta</taxon>
        <taxon>Tracheophyta</taxon>
        <taxon>Spermatophyta</taxon>
        <taxon>Magnoliopsida</taxon>
        <taxon>Liliopsida</taxon>
        <taxon>Zingiberales</taxon>
        <taxon>Zingiberaceae</taxon>
        <taxon>Zingiber</taxon>
    </lineage>
</organism>
<reference evidence="14 15" key="1">
    <citation type="submission" date="2020-08" db="EMBL/GenBank/DDBJ databases">
        <title>Plant Genome Project.</title>
        <authorList>
            <person name="Zhang R.-G."/>
        </authorList>
    </citation>
    <scope>NUCLEOTIDE SEQUENCE [LARGE SCALE GENOMIC DNA]</scope>
    <source>
        <tissue evidence="14">Rhizome</tissue>
    </source>
</reference>
<comment type="subcellular location">
    <subcellularLocation>
        <location evidence="3">Membrane</location>
    </subcellularLocation>
    <subcellularLocation>
        <location evidence="2">Plastid</location>
        <location evidence="2">Chloroplast</location>
    </subcellularLocation>
</comment>
<keyword evidence="6" id="KW-0150">Chloroplast</keyword>
<dbReference type="GO" id="GO:0009535">
    <property type="term" value="C:chloroplast thylakoid membrane"/>
    <property type="evidence" value="ECO:0007669"/>
    <property type="project" value="TreeGrafter"/>
</dbReference>
<evidence type="ECO:0000256" key="11">
    <source>
        <dbReference type="PIRSR" id="PIRSR600223-1"/>
    </source>
</evidence>
<dbReference type="EMBL" id="JACMSC010000020">
    <property type="protein sequence ID" value="KAG6471389.1"/>
    <property type="molecule type" value="Genomic_DNA"/>
</dbReference>
<dbReference type="PRINTS" id="PR00727">
    <property type="entry name" value="LEADERPTASE"/>
</dbReference>
<gene>
    <name evidence="14" type="ORF">ZIOFF_068830</name>
</gene>